<dbReference type="GO" id="GO:0005886">
    <property type="term" value="C:plasma membrane"/>
    <property type="evidence" value="ECO:0007669"/>
    <property type="project" value="UniProtKB-SubCell"/>
</dbReference>
<evidence type="ECO:0000256" key="6">
    <source>
        <dbReference type="ARBA" id="ARBA00022449"/>
    </source>
</evidence>
<dbReference type="InterPro" id="IPR002528">
    <property type="entry name" value="MATE_fam"/>
</dbReference>
<feature type="transmembrane region" description="Helical" evidence="13">
    <location>
        <begin position="173"/>
        <end position="193"/>
    </location>
</feature>
<dbReference type="PANTHER" id="PTHR43298">
    <property type="entry name" value="MULTIDRUG RESISTANCE PROTEIN NORM-RELATED"/>
    <property type="match status" value="1"/>
</dbReference>
<evidence type="ECO:0000256" key="4">
    <source>
        <dbReference type="ARBA" id="ARBA00020268"/>
    </source>
</evidence>
<evidence type="ECO:0000256" key="2">
    <source>
        <dbReference type="ARBA" id="ARBA00004651"/>
    </source>
</evidence>
<dbReference type="NCBIfam" id="TIGR00797">
    <property type="entry name" value="matE"/>
    <property type="match status" value="1"/>
</dbReference>
<evidence type="ECO:0000256" key="5">
    <source>
        <dbReference type="ARBA" id="ARBA00022448"/>
    </source>
</evidence>
<accession>A0A923LC62</accession>
<reference evidence="14" key="1">
    <citation type="submission" date="2020-08" db="EMBL/GenBank/DDBJ databases">
        <title>Genome public.</title>
        <authorList>
            <person name="Liu C."/>
            <person name="Sun Q."/>
        </authorList>
    </citation>
    <scope>NUCLEOTIDE SEQUENCE</scope>
    <source>
        <strain evidence="14">NSJ-68</strain>
    </source>
</reference>
<keyword evidence="10" id="KW-0406">Ion transport</keyword>
<evidence type="ECO:0000256" key="12">
    <source>
        <dbReference type="ARBA" id="ARBA00031636"/>
    </source>
</evidence>
<keyword evidence="8 13" id="KW-0812">Transmembrane</keyword>
<evidence type="ECO:0000256" key="7">
    <source>
        <dbReference type="ARBA" id="ARBA00022475"/>
    </source>
</evidence>
<feature type="transmembrane region" description="Helical" evidence="13">
    <location>
        <begin position="380"/>
        <end position="401"/>
    </location>
</feature>
<dbReference type="Pfam" id="PF01554">
    <property type="entry name" value="MatE"/>
    <property type="match status" value="2"/>
</dbReference>
<keyword evidence="7" id="KW-1003">Cell membrane</keyword>
<dbReference type="GO" id="GO:0042910">
    <property type="term" value="F:xenobiotic transmembrane transporter activity"/>
    <property type="evidence" value="ECO:0007669"/>
    <property type="project" value="InterPro"/>
</dbReference>
<dbReference type="GO" id="GO:0015297">
    <property type="term" value="F:antiporter activity"/>
    <property type="evidence" value="ECO:0007669"/>
    <property type="project" value="UniProtKB-KW"/>
</dbReference>
<dbReference type="PIRSF" id="PIRSF006603">
    <property type="entry name" value="DinF"/>
    <property type="match status" value="1"/>
</dbReference>
<keyword evidence="5" id="KW-0813">Transport</keyword>
<feature type="transmembrane region" description="Helical" evidence="13">
    <location>
        <begin position="57"/>
        <end position="84"/>
    </location>
</feature>
<evidence type="ECO:0000256" key="1">
    <source>
        <dbReference type="ARBA" id="ARBA00003408"/>
    </source>
</evidence>
<dbReference type="CDD" id="cd13137">
    <property type="entry name" value="MATE_NorM_like"/>
    <property type="match status" value="1"/>
</dbReference>
<keyword evidence="15" id="KW-1185">Reference proteome</keyword>
<evidence type="ECO:0000256" key="13">
    <source>
        <dbReference type="SAM" id="Phobius"/>
    </source>
</evidence>
<comment type="function">
    <text evidence="1">Multidrug efflux pump.</text>
</comment>
<feature type="transmembrane region" description="Helical" evidence="13">
    <location>
        <begin position="213"/>
        <end position="235"/>
    </location>
</feature>
<feature type="transmembrane region" description="Helical" evidence="13">
    <location>
        <begin position="24"/>
        <end position="45"/>
    </location>
</feature>
<keyword evidence="11 13" id="KW-0472">Membrane</keyword>
<name>A0A923LC62_9FIRM</name>
<evidence type="ECO:0000256" key="3">
    <source>
        <dbReference type="ARBA" id="ARBA00010199"/>
    </source>
</evidence>
<dbReference type="InterPro" id="IPR048279">
    <property type="entry name" value="MdtK-like"/>
</dbReference>
<dbReference type="Proteomes" id="UP000649345">
    <property type="component" value="Unassembled WGS sequence"/>
</dbReference>
<evidence type="ECO:0000256" key="9">
    <source>
        <dbReference type="ARBA" id="ARBA00022989"/>
    </source>
</evidence>
<comment type="subcellular location">
    <subcellularLocation>
        <location evidence="2">Cell membrane</location>
        <topology evidence="2">Multi-pass membrane protein</topology>
    </subcellularLocation>
</comment>
<feature type="transmembrane region" description="Helical" evidence="13">
    <location>
        <begin position="139"/>
        <end position="161"/>
    </location>
</feature>
<feature type="transmembrane region" description="Helical" evidence="13">
    <location>
        <begin position="334"/>
        <end position="360"/>
    </location>
</feature>
<dbReference type="GO" id="GO:0006811">
    <property type="term" value="P:monoatomic ion transport"/>
    <property type="evidence" value="ECO:0007669"/>
    <property type="project" value="UniProtKB-KW"/>
</dbReference>
<comment type="similarity">
    <text evidence="3">Belongs to the multi antimicrobial extrusion (MATE) (TC 2.A.66.1) family.</text>
</comment>
<feature type="transmembrane region" description="Helical" evidence="13">
    <location>
        <begin position="105"/>
        <end position="127"/>
    </location>
</feature>
<dbReference type="EMBL" id="JACOOR010000004">
    <property type="protein sequence ID" value="MBC5659916.1"/>
    <property type="molecule type" value="Genomic_DNA"/>
</dbReference>
<evidence type="ECO:0000313" key="15">
    <source>
        <dbReference type="Proteomes" id="UP000649345"/>
    </source>
</evidence>
<comment type="caution">
    <text evidence="14">The sequence shown here is derived from an EMBL/GenBank/DDBJ whole genome shotgun (WGS) entry which is preliminary data.</text>
</comment>
<evidence type="ECO:0000313" key="14">
    <source>
        <dbReference type="EMBL" id="MBC5659916.1"/>
    </source>
</evidence>
<keyword evidence="6" id="KW-0050">Antiport</keyword>
<evidence type="ECO:0000256" key="11">
    <source>
        <dbReference type="ARBA" id="ARBA00023136"/>
    </source>
</evidence>
<dbReference type="AlphaFoldDB" id="A0A923LC62"/>
<protein>
    <recommendedName>
        <fullName evidence="4">Probable multidrug resistance protein NorM</fullName>
    </recommendedName>
    <alternativeName>
        <fullName evidence="12">Multidrug-efflux transporter</fullName>
    </alternativeName>
</protein>
<dbReference type="InterPro" id="IPR050222">
    <property type="entry name" value="MATE_MdtK"/>
</dbReference>
<gene>
    <name evidence="14" type="ORF">H8S44_09040</name>
</gene>
<organism evidence="14 15">
    <name type="scientific">Anaerosacchariphilus hominis</name>
    <dbReference type="NCBI Taxonomy" id="2763017"/>
    <lineage>
        <taxon>Bacteria</taxon>
        <taxon>Bacillati</taxon>
        <taxon>Bacillota</taxon>
        <taxon>Clostridia</taxon>
        <taxon>Lachnospirales</taxon>
        <taxon>Lachnospiraceae</taxon>
        <taxon>Anaerosacchariphilus</taxon>
    </lineage>
</organism>
<keyword evidence="9 13" id="KW-1133">Transmembrane helix</keyword>
<evidence type="ECO:0000256" key="10">
    <source>
        <dbReference type="ARBA" id="ARBA00023065"/>
    </source>
</evidence>
<dbReference type="PANTHER" id="PTHR43298:SF2">
    <property type="entry name" value="FMN_FAD EXPORTER YEEO-RELATED"/>
    <property type="match status" value="1"/>
</dbReference>
<sequence>MNMLEISARLRAGEAIPVKEQMKLVVSLSVPAILEQLVMTLMSYIDTAMVGGIGYQATAAIGVVASSIWLVNAFINAAAIGFSVQVAQYLGAGRESDSRGVLCQAILFNVFFGTAFTVLVIGIGQFLPTFLGAEEELVPYARAYFCTVGFFIPFSMASALYSSIFRCSGNVVLPSLMNVGMCVLDVIFNFFLINPVRQIGTFTVWGAGLGVQGAALGTGLAQACVGLTLLLCLVFRKGPLKLKGGETWRFTKVCLKNTWFLALPAALERSTLCLAQIVMTGVVTSMGPVAVAANYVAVQTEGICYLPAYGVAAAATALVGQSIGAGRKDMAKRFAYGTTLVGFLLVSCTGTLLFCFSPILTRLLTSEGEVITLSTRALRIVAFSEPLFAVSIVVIGALRGAGDGRGPFLINLCSMWGIRVVTVLLFTRQFGILGVWATMSVELICRGLFFLVRLLRGRWIHVGALQ</sequence>
<dbReference type="RefSeq" id="WP_186872209.1">
    <property type="nucleotide sequence ID" value="NZ_JACOOR010000004.1"/>
</dbReference>
<proteinExistence type="inferred from homology"/>
<evidence type="ECO:0000256" key="8">
    <source>
        <dbReference type="ARBA" id="ARBA00022692"/>
    </source>
</evidence>
<feature type="transmembrane region" description="Helical" evidence="13">
    <location>
        <begin position="433"/>
        <end position="452"/>
    </location>
</feature>